<proteinExistence type="predicted"/>
<comment type="caution">
    <text evidence="1">The sequence shown here is derived from an EMBL/GenBank/DDBJ whole genome shotgun (WGS) entry which is preliminary data.</text>
</comment>
<accession>A0AAU9XSC2</accession>
<protein>
    <recommendedName>
        <fullName evidence="3">LAGLIDADG endonuclease</fullName>
    </recommendedName>
</protein>
<reference evidence="1 2" key="1">
    <citation type="submission" date="2022-05" db="EMBL/GenBank/DDBJ databases">
        <authorList>
            <consortium name="Genoscope - CEA"/>
            <person name="William W."/>
        </authorList>
    </citation>
    <scope>NUCLEOTIDE SEQUENCE [LARGE SCALE GENOMIC DNA]</scope>
</reference>
<gene>
    <name evidence="1" type="ORF">PMEA_00028162</name>
</gene>
<evidence type="ECO:0000313" key="1">
    <source>
        <dbReference type="EMBL" id="CAH3155371.1"/>
    </source>
</evidence>
<dbReference type="Proteomes" id="UP001159428">
    <property type="component" value="Unassembled WGS sequence"/>
</dbReference>
<sequence length="187" mass="21407">MVTCPKCIVQCGVPSCLDVIRQSEVVVPNRDNARKHLDIDEQTKAWSLKEVKILLLTIATVYTEIESKTVVVLTWLVPNNWKWPIASPLMQAFDRKWRLVMTRGKLWLQYYRGVKIIRIAFALDLSFISSRFFIEKTGDDAKKVIISRGHIKLKVRRGHSFALPSEFAEGTVNCHIVELAAILENKS</sequence>
<evidence type="ECO:0008006" key="3">
    <source>
        <dbReference type="Google" id="ProtNLM"/>
    </source>
</evidence>
<dbReference type="EMBL" id="CALNXJ010000058">
    <property type="protein sequence ID" value="CAH3155371.1"/>
    <property type="molecule type" value="Genomic_DNA"/>
</dbReference>
<organism evidence="1 2">
    <name type="scientific">Pocillopora meandrina</name>
    <dbReference type="NCBI Taxonomy" id="46732"/>
    <lineage>
        <taxon>Eukaryota</taxon>
        <taxon>Metazoa</taxon>
        <taxon>Cnidaria</taxon>
        <taxon>Anthozoa</taxon>
        <taxon>Hexacorallia</taxon>
        <taxon>Scleractinia</taxon>
        <taxon>Astrocoeniina</taxon>
        <taxon>Pocilloporidae</taxon>
        <taxon>Pocillopora</taxon>
    </lineage>
</organism>
<keyword evidence="2" id="KW-1185">Reference proteome</keyword>
<evidence type="ECO:0000313" key="2">
    <source>
        <dbReference type="Proteomes" id="UP001159428"/>
    </source>
</evidence>
<dbReference type="AlphaFoldDB" id="A0AAU9XSC2"/>
<name>A0AAU9XSC2_9CNID</name>